<feature type="transmembrane region" description="Helical" evidence="8">
    <location>
        <begin position="150"/>
        <end position="169"/>
    </location>
</feature>
<dbReference type="EC" id="2.3.1.269" evidence="8"/>
<evidence type="ECO:0000256" key="4">
    <source>
        <dbReference type="ARBA" id="ARBA00022692"/>
    </source>
</evidence>
<feature type="domain" description="CN hydrolase" evidence="9">
    <location>
        <begin position="211"/>
        <end position="465"/>
    </location>
</feature>
<comment type="function">
    <text evidence="8">Catalyzes the phospholipid dependent N-acylation of the N-terminal cysteine of apolipoprotein, the last step in lipoprotein maturation.</text>
</comment>
<evidence type="ECO:0000256" key="2">
    <source>
        <dbReference type="ARBA" id="ARBA00022475"/>
    </source>
</evidence>
<dbReference type="Pfam" id="PF00795">
    <property type="entry name" value="CN_hydrolase"/>
    <property type="match status" value="1"/>
</dbReference>
<evidence type="ECO:0000259" key="9">
    <source>
        <dbReference type="PROSITE" id="PS50263"/>
    </source>
</evidence>
<feature type="transmembrane region" description="Helical" evidence="8">
    <location>
        <begin position="181"/>
        <end position="202"/>
    </location>
</feature>
<comment type="similarity">
    <text evidence="8">Belongs to the CN hydrolase family. Apolipoprotein N-acyltransferase subfamily.</text>
</comment>
<dbReference type="NCBIfam" id="TIGR00546">
    <property type="entry name" value="lnt"/>
    <property type="match status" value="1"/>
</dbReference>
<dbReference type="EMBL" id="BNAD01000019">
    <property type="protein sequence ID" value="GHE19169.1"/>
    <property type="molecule type" value="Genomic_DNA"/>
</dbReference>
<evidence type="ECO:0000256" key="8">
    <source>
        <dbReference type="HAMAP-Rule" id="MF_01148"/>
    </source>
</evidence>
<name>A0ABQ3HSP6_9ACTN</name>
<evidence type="ECO:0000256" key="1">
    <source>
        <dbReference type="ARBA" id="ARBA00004651"/>
    </source>
</evidence>
<dbReference type="InterPro" id="IPR045378">
    <property type="entry name" value="LNT_N"/>
</dbReference>
<keyword evidence="3 8" id="KW-0808">Transferase</keyword>
<evidence type="ECO:0000313" key="11">
    <source>
        <dbReference type="Proteomes" id="UP000597341"/>
    </source>
</evidence>
<keyword evidence="7 8" id="KW-0012">Acyltransferase</keyword>
<accession>A0ABQ3HSP6</accession>
<protein>
    <recommendedName>
        <fullName evidence="8">Apolipoprotein N-acyltransferase</fullName>
        <shortName evidence="8">ALP N-acyltransferase</shortName>
        <ecNumber evidence="8">2.3.1.269</ecNumber>
    </recommendedName>
</protein>
<dbReference type="CDD" id="cd07571">
    <property type="entry name" value="ALP_N-acyl_transferase"/>
    <property type="match status" value="1"/>
</dbReference>
<keyword evidence="4 8" id="KW-0812">Transmembrane</keyword>
<gene>
    <name evidence="8 10" type="primary">lnt</name>
    <name evidence="10" type="ORF">GCM10011376_37790</name>
</gene>
<keyword evidence="11" id="KW-1185">Reference proteome</keyword>
<keyword evidence="2 8" id="KW-1003">Cell membrane</keyword>
<dbReference type="InterPro" id="IPR003010">
    <property type="entry name" value="C-N_Hydrolase"/>
</dbReference>
<evidence type="ECO:0000256" key="7">
    <source>
        <dbReference type="ARBA" id="ARBA00023315"/>
    </source>
</evidence>
<comment type="catalytic activity">
    <reaction evidence="8">
        <text>N-terminal S-1,2-diacyl-sn-glyceryl-L-cysteinyl-[lipoprotein] + a glycerophospholipid = N-acyl-S-1,2-diacyl-sn-glyceryl-L-cysteinyl-[lipoprotein] + a 2-acyl-sn-glycero-3-phospholipid + H(+)</text>
        <dbReference type="Rhea" id="RHEA:48228"/>
        <dbReference type="Rhea" id="RHEA-COMP:14681"/>
        <dbReference type="Rhea" id="RHEA-COMP:14684"/>
        <dbReference type="ChEBI" id="CHEBI:15378"/>
        <dbReference type="ChEBI" id="CHEBI:136912"/>
        <dbReference type="ChEBI" id="CHEBI:140656"/>
        <dbReference type="ChEBI" id="CHEBI:140657"/>
        <dbReference type="ChEBI" id="CHEBI:140660"/>
        <dbReference type="EC" id="2.3.1.269"/>
    </reaction>
</comment>
<feature type="transmembrane region" description="Helical" evidence="8">
    <location>
        <begin position="56"/>
        <end position="75"/>
    </location>
</feature>
<dbReference type="SUPFAM" id="SSF56317">
    <property type="entry name" value="Carbon-nitrogen hydrolase"/>
    <property type="match status" value="1"/>
</dbReference>
<dbReference type="InterPro" id="IPR036526">
    <property type="entry name" value="C-N_Hydrolase_sf"/>
</dbReference>
<organism evidence="10 11">
    <name type="scientific">Nocardioides flavus</name>
    <name type="common">ex Wang et al. 2016</name>
    <dbReference type="NCBI Taxonomy" id="2058780"/>
    <lineage>
        <taxon>Bacteria</taxon>
        <taxon>Bacillati</taxon>
        <taxon>Actinomycetota</taxon>
        <taxon>Actinomycetes</taxon>
        <taxon>Propionibacteriales</taxon>
        <taxon>Nocardioidaceae</taxon>
        <taxon>Nocardioides</taxon>
    </lineage>
</organism>
<proteinExistence type="inferred from homology"/>
<keyword evidence="6 8" id="KW-0472">Membrane</keyword>
<dbReference type="PANTHER" id="PTHR38686:SF1">
    <property type="entry name" value="APOLIPOPROTEIN N-ACYLTRANSFERASE"/>
    <property type="match status" value="1"/>
</dbReference>
<evidence type="ECO:0000313" key="10">
    <source>
        <dbReference type="EMBL" id="GHE19169.1"/>
    </source>
</evidence>
<dbReference type="PANTHER" id="PTHR38686">
    <property type="entry name" value="APOLIPOPROTEIN N-ACYLTRANSFERASE"/>
    <property type="match status" value="1"/>
</dbReference>
<dbReference type="RefSeq" id="WP_191281049.1">
    <property type="nucleotide sequence ID" value="NZ_BNAD01000019.1"/>
</dbReference>
<dbReference type="PROSITE" id="PS50263">
    <property type="entry name" value="CN_HYDROLASE"/>
    <property type="match status" value="1"/>
</dbReference>
<evidence type="ECO:0000256" key="6">
    <source>
        <dbReference type="ARBA" id="ARBA00023136"/>
    </source>
</evidence>
<reference evidence="11" key="1">
    <citation type="journal article" date="2019" name="Int. J. Syst. Evol. Microbiol.">
        <title>The Global Catalogue of Microorganisms (GCM) 10K type strain sequencing project: providing services to taxonomists for standard genome sequencing and annotation.</title>
        <authorList>
            <consortium name="The Broad Institute Genomics Platform"/>
            <consortium name="The Broad Institute Genome Sequencing Center for Infectious Disease"/>
            <person name="Wu L."/>
            <person name="Ma J."/>
        </authorList>
    </citation>
    <scope>NUCLEOTIDE SEQUENCE [LARGE SCALE GENOMIC DNA]</scope>
    <source>
        <strain evidence="11">CGMCC 1.12791</strain>
    </source>
</reference>
<dbReference type="Proteomes" id="UP000597341">
    <property type="component" value="Unassembled WGS sequence"/>
</dbReference>
<comment type="pathway">
    <text evidence="8">Protein modification; lipoprotein biosynthesis (N-acyl transfer).</text>
</comment>
<dbReference type="HAMAP" id="MF_01148">
    <property type="entry name" value="Lnt"/>
    <property type="match status" value="1"/>
</dbReference>
<dbReference type="Pfam" id="PF20154">
    <property type="entry name" value="LNT_N"/>
    <property type="match status" value="1"/>
</dbReference>
<sequence>MSGAEPGRTAVRPLLALGSGALLAGAYQPVDLPALSIPAVAVFSAVAWSGTWRAGALAGAAFGLGFLGPLLWWLSGSISPGAWLALVAVQAGWFALLGSAIATVRSLPGVAWWTAVLWTAVEVLRSAWPLGGLPWGRLGFSALDTVWQGWLQWGGVTITTFVLALVGAATGRLVVSRGPRAAPLGVAGLVAAASMAPATMAAKQPRTDDNARVAIVQGGVPGAGNRLVDYHREVTDNHARETLALFARRDASGQPAPDFVLWPENATAVDPVTDERANRAIRETARATGVPLLAGSVTDGPGADGARNQGIVWSSSGAPGQRYTKRHLVPFGEYVPWRSLATRFSNRLTEIPRDMVAGTVGAPLDVAGIPVADALCFDVAYDDVIAPQVRRGASLVTVQTSNAMFLGTTQLEQQWDISRVRAIESGRAVVVASVNGVSGAIGPDGKVIARLAIRGTASAVVEVPLARTFTPAVRWGPWPGRAAVALAFVGLAGGAARRLRSTTYDSR</sequence>
<keyword evidence="5 8" id="KW-1133">Transmembrane helix</keyword>
<dbReference type="Gene3D" id="3.60.110.10">
    <property type="entry name" value="Carbon-nitrogen hydrolase"/>
    <property type="match status" value="1"/>
</dbReference>
<feature type="transmembrane region" description="Helical" evidence="8">
    <location>
        <begin position="81"/>
        <end position="103"/>
    </location>
</feature>
<comment type="caution">
    <text evidence="10">The sequence shown here is derived from an EMBL/GenBank/DDBJ whole genome shotgun (WGS) entry which is preliminary data.</text>
</comment>
<dbReference type="InterPro" id="IPR004563">
    <property type="entry name" value="Apolipo_AcylTrfase"/>
</dbReference>
<comment type="caution">
    <text evidence="8">Lacks conserved residue(s) required for the propagation of feature annotation.</text>
</comment>
<evidence type="ECO:0000256" key="3">
    <source>
        <dbReference type="ARBA" id="ARBA00022679"/>
    </source>
</evidence>
<evidence type="ECO:0000256" key="5">
    <source>
        <dbReference type="ARBA" id="ARBA00022989"/>
    </source>
</evidence>
<comment type="subcellular location">
    <subcellularLocation>
        <location evidence="1 8">Cell membrane</location>
        <topology evidence="1 8">Multi-pass membrane protein</topology>
    </subcellularLocation>
</comment>